<dbReference type="EMBL" id="JBFSOO010000003">
    <property type="protein sequence ID" value="MEZ6852991.1"/>
    <property type="molecule type" value="Genomic_DNA"/>
</dbReference>
<reference evidence="2 3" key="1">
    <citation type="submission" date="2024-07" db="EMBL/GenBank/DDBJ databases">
        <title>Active virus-host system and metabolic interactions in a Lokiarchaeon culture.</title>
        <authorList>
            <person name="Ponce Toledo R.I."/>
            <person name="Rodrigues Oliveira T."/>
            <person name="Schleper C."/>
        </authorList>
    </citation>
    <scope>NUCLEOTIDE SEQUENCE [LARGE SCALE GENOMIC DNA]</scope>
    <source>
        <strain evidence="2 3">B35</strain>
    </source>
</reference>
<organism evidence="2 3">
    <name type="scientific">Halodesulfovibrio aestuarii</name>
    <dbReference type="NCBI Taxonomy" id="126333"/>
    <lineage>
        <taxon>Bacteria</taxon>
        <taxon>Pseudomonadati</taxon>
        <taxon>Thermodesulfobacteriota</taxon>
        <taxon>Desulfovibrionia</taxon>
        <taxon>Desulfovibrionales</taxon>
        <taxon>Desulfovibrionaceae</taxon>
        <taxon>Halodesulfovibrio</taxon>
    </lineage>
</organism>
<gene>
    <name evidence="2" type="ORF">AB2Z07_05485</name>
</gene>
<comment type="caution">
    <text evidence="2">The sequence shown here is derived from an EMBL/GenBank/DDBJ whole genome shotgun (WGS) entry which is preliminary data.</text>
</comment>
<keyword evidence="3" id="KW-1185">Reference proteome</keyword>
<dbReference type="Proteomes" id="UP001568358">
    <property type="component" value="Unassembled WGS sequence"/>
</dbReference>
<sequence length="332" mass="37336">MSKRRYRKISVCIWNDAKFMALSNDAKLIVFFMLTHPDLTQLGALRANVPGLACELGMQFEAFDKGFQEVLQQGIVKHDGKLLFWFPNFLKYNLPESPNVVKSWHYGFNELPESELRNTILVGVKELVDGLSQGFREAFLKAFAEELAQASPNQRTENREQREEDIYGETPSESSSDSGVDLPAEPEPLLEPEAVKGKTKAQEEEEFLTDVAAMYNAILVDEQPEGRKLTKLTKLTDKRKKLIRARMKSDAAFRDLGGWETYFIRVHNCPLLMGDVNAWSADFEWLLNVGNMLKVQEGNYLPAKGKKAAPKPAGGSSVAAHNEDVFADFVEG</sequence>
<feature type="compositionally biased region" description="Basic and acidic residues" evidence="1">
    <location>
        <begin position="156"/>
        <end position="165"/>
    </location>
</feature>
<evidence type="ECO:0000313" key="2">
    <source>
        <dbReference type="EMBL" id="MEZ6852991.1"/>
    </source>
</evidence>
<evidence type="ECO:0000313" key="3">
    <source>
        <dbReference type="Proteomes" id="UP001568358"/>
    </source>
</evidence>
<proteinExistence type="predicted"/>
<name>A0ABV4JR32_9BACT</name>
<evidence type="ECO:0000256" key="1">
    <source>
        <dbReference type="SAM" id="MobiDB-lite"/>
    </source>
</evidence>
<dbReference type="RefSeq" id="WP_371150158.1">
    <property type="nucleotide sequence ID" value="NZ_JBFSOO010000003.1"/>
</dbReference>
<accession>A0ABV4JR32</accession>
<feature type="region of interest" description="Disordered" evidence="1">
    <location>
        <begin position="150"/>
        <end position="186"/>
    </location>
</feature>
<protein>
    <submittedName>
        <fullName evidence="2">Uncharacterized protein</fullName>
    </submittedName>
</protein>